<reference evidence="1 2" key="1">
    <citation type="journal article" date="2019" name="Emerg. Microbes Infect.">
        <title>Comprehensive subspecies identification of 175 nontuberculous mycobacteria species based on 7547 genomic profiles.</title>
        <authorList>
            <person name="Matsumoto Y."/>
            <person name="Kinjo T."/>
            <person name="Motooka D."/>
            <person name="Nabeya D."/>
            <person name="Jung N."/>
            <person name="Uechi K."/>
            <person name="Horii T."/>
            <person name="Iida T."/>
            <person name="Fujita J."/>
            <person name="Nakamura S."/>
        </authorList>
    </citation>
    <scope>NUCLEOTIDE SEQUENCE [LARGE SCALE GENOMIC DNA]</scope>
    <source>
        <strain evidence="1 2">JCM 12375</strain>
    </source>
</reference>
<dbReference type="Pfam" id="PF04075">
    <property type="entry name" value="F420H2_quin_red"/>
    <property type="match status" value="1"/>
</dbReference>
<gene>
    <name evidence="1" type="ORF">MMAGJ_08120</name>
</gene>
<evidence type="ECO:0000313" key="1">
    <source>
        <dbReference type="EMBL" id="BBX31530.1"/>
    </source>
</evidence>
<dbReference type="Proteomes" id="UP000465622">
    <property type="component" value="Chromosome"/>
</dbReference>
<keyword evidence="2" id="KW-1185">Reference proteome</keyword>
<sequence length="164" mass="18529">MPKKYRVNGFVRFNNAAMRAMLRAGVKFGTFATLTVPGRKTGRPISTPLVVFTYNHHRYLVASYGVVNWVRNLRAAAGKATLSRGKHTEQITATELPPDEAAEIMRYSLHHGPPGIPAPIVRVYRRFSVLPYLEVDLDSPPEEFRRAAPKHPVFLVEPRLHRTT</sequence>
<dbReference type="InterPro" id="IPR004378">
    <property type="entry name" value="F420H2_quin_Rdtase"/>
</dbReference>
<proteinExistence type="predicted"/>
<name>A0ABM7HM01_MYCME</name>
<dbReference type="Gene3D" id="2.30.110.10">
    <property type="entry name" value="Electron Transport, Fmn-binding Protein, Chain A"/>
    <property type="match status" value="1"/>
</dbReference>
<protein>
    <recommendedName>
        <fullName evidence="3">Nitroreductase family deazaflavin-dependent oxidoreductase</fullName>
    </recommendedName>
</protein>
<evidence type="ECO:0000313" key="2">
    <source>
        <dbReference type="Proteomes" id="UP000465622"/>
    </source>
</evidence>
<accession>A0ABM7HM01</accession>
<organism evidence="1 2">
    <name type="scientific">Mycolicibacterium mageritense</name>
    <name type="common">Mycobacterium mageritense</name>
    <dbReference type="NCBI Taxonomy" id="53462"/>
    <lineage>
        <taxon>Bacteria</taxon>
        <taxon>Bacillati</taxon>
        <taxon>Actinomycetota</taxon>
        <taxon>Actinomycetes</taxon>
        <taxon>Mycobacteriales</taxon>
        <taxon>Mycobacteriaceae</taxon>
        <taxon>Mycolicibacterium</taxon>
    </lineage>
</organism>
<evidence type="ECO:0008006" key="3">
    <source>
        <dbReference type="Google" id="ProtNLM"/>
    </source>
</evidence>
<dbReference type="RefSeq" id="WP_036438227.1">
    <property type="nucleotide sequence ID" value="NZ_AP022567.1"/>
</dbReference>
<dbReference type="NCBIfam" id="TIGR00026">
    <property type="entry name" value="hi_GC_TIGR00026"/>
    <property type="match status" value="1"/>
</dbReference>
<dbReference type="InterPro" id="IPR012349">
    <property type="entry name" value="Split_barrel_FMN-bd"/>
</dbReference>
<dbReference type="EMBL" id="AP022567">
    <property type="protein sequence ID" value="BBX31530.1"/>
    <property type="molecule type" value="Genomic_DNA"/>
</dbReference>